<feature type="domain" description="Response regulatory" evidence="7">
    <location>
        <begin position="4"/>
        <end position="118"/>
    </location>
</feature>
<gene>
    <name evidence="8" type="ordered locus">Acid345_3017</name>
</gene>
<dbReference type="Pfam" id="PF00072">
    <property type="entry name" value="Response_reg"/>
    <property type="match status" value="1"/>
</dbReference>
<keyword evidence="3" id="KW-0805">Transcription regulation</keyword>
<dbReference type="SUPFAM" id="SSF52540">
    <property type="entry name" value="P-loop containing nucleoside triphosphate hydrolases"/>
    <property type="match status" value="1"/>
</dbReference>
<dbReference type="SMART" id="SM00382">
    <property type="entry name" value="AAA"/>
    <property type="match status" value="1"/>
</dbReference>
<accession>Q1IM82</accession>
<dbReference type="Pfam" id="PF25601">
    <property type="entry name" value="AAA_lid_14"/>
    <property type="match status" value="1"/>
</dbReference>
<dbReference type="InterPro" id="IPR025662">
    <property type="entry name" value="Sigma_54_int_dom_ATP-bd_1"/>
</dbReference>
<evidence type="ECO:0000256" key="1">
    <source>
        <dbReference type="ARBA" id="ARBA00022741"/>
    </source>
</evidence>
<evidence type="ECO:0000256" key="4">
    <source>
        <dbReference type="ARBA" id="ARBA00023163"/>
    </source>
</evidence>
<keyword evidence="1" id="KW-0547">Nucleotide-binding</keyword>
<dbReference type="STRING" id="204669.Acid345_3017"/>
<dbReference type="SMART" id="SM00448">
    <property type="entry name" value="REC"/>
    <property type="match status" value="1"/>
</dbReference>
<sequence>MPDRVLLVEDQEALRLAVREYLTARGFDVVEAATCDQARRVFADTHPTAAVLDYHLPDGTALDLLPEFKRSDPFVPLIILTAFGSIDLAVGAIKAGADQFLTKPVELAALTVVIQRAIEARRDRQKQLAGRPRQEREAVDPFLGSSAQIRKLEEQARRLLEVDTPVLIQGETGAGKTLLARWIHANSRRSDEAFVDLNCAGLSRELLETELFGHEKGAFTGAIANKTGLFEVAHRGTVFLDEIGDVDPQIQPKLLKVLEDKQFRRLGDVRDRKVDVRLLAATHQELSALVRERKFRSDLYFRISTIPLNVPPLRERTEDIPVLAEKLLQTSTAELGKSGFTLKGDAMDAMQRYAWPGNIRELKNVIERAVLLSGSRELSRRDLMFEPQAEGFEGWTTEGSLTLEQLERKYIEWTLQQSGGKVVEAAKRLDIPKSTLYQKLKQFKIEGGSAEE</sequence>
<dbReference type="Gene3D" id="3.40.50.300">
    <property type="entry name" value="P-loop containing nucleotide triphosphate hydrolases"/>
    <property type="match status" value="1"/>
</dbReference>
<evidence type="ECO:0000313" key="9">
    <source>
        <dbReference type="Proteomes" id="UP000002432"/>
    </source>
</evidence>
<dbReference type="AlphaFoldDB" id="Q1IM82"/>
<dbReference type="SUPFAM" id="SSF46689">
    <property type="entry name" value="Homeodomain-like"/>
    <property type="match status" value="1"/>
</dbReference>
<dbReference type="Gene3D" id="1.10.10.60">
    <property type="entry name" value="Homeodomain-like"/>
    <property type="match status" value="1"/>
</dbReference>
<evidence type="ECO:0000313" key="8">
    <source>
        <dbReference type="EMBL" id="ABF42018.1"/>
    </source>
</evidence>
<dbReference type="Proteomes" id="UP000002432">
    <property type="component" value="Chromosome"/>
</dbReference>
<feature type="domain" description="Sigma-54 factor interaction" evidence="6">
    <location>
        <begin position="142"/>
        <end position="371"/>
    </location>
</feature>
<dbReference type="InterPro" id="IPR011006">
    <property type="entry name" value="CheY-like_superfamily"/>
</dbReference>
<dbReference type="InterPro" id="IPR009057">
    <property type="entry name" value="Homeodomain-like_sf"/>
</dbReference>
<dbReference type="HOGENOM" id="CLU_000445_0_6_0"/>
<dbReference type="InterPro" id="IPR027417">
    <property type="entry name" value="P-loop_NTPase"/>
</dbReference>
<dbReference type="SUPFAM" id="SSF52172">
    <property type="entry name" value="CheY-like"/>
    <property type="match status" value="1"/>
</dbReference>
<dbReference type="GO" id="GO:0000160">
    <property type="term" value="P:phosphorelay signal transduction system"/>
    <property type="evidence" value="ECO:0007669"/>
    <property type="project" value="InterPro"/>
</dbReference>
<evidence type="ECO:0000259" key="7">
    <source>
        <dbReference type="PROSITE" id="PS50110"/>
    </source>
</evidence>
<dbReference type="GO" id="GO:0043565">
    <property type="term" value="F:sequence-specific DNA binding"/>
    <property type="evidence" value="ECO:0007669"/>
    <property type="project" value="InterPro"/>
</dbReference>
<dbReference type="Gene3D" id="3.40.50.2300">
    <property type="match status" value="1"/>
</dbReference>
<dbReference type="eggNOG" id="COG2204">
    <property type="taxonomic scope" value="Bacteria"/>
</dbReference>
<dbReference type="Pfam" id="PF00158">
    <property type="entry name" value="Sigma54_activat"/>
    <property type="match status" value="1"/>
</dbReference>
<evidence type="ECO:0000259" key="6">
    <source>
        <dbReference type="PROSITE" id="PS50045"/>
    </source>
</evidence>
<dbReference type="InterPro" id="IPR058031">
    <property type="entry name" value="AAA_lid_NorR"/>
</dbReference>
<dbReference type="PROSITE" id="PS50110">
    <property type="entry name" value="RESPONSE_REGULATORY"/>
    <property type="match status" value="1"/>
</dbReference>
<dbReference type="EMBL" id="CP000360">
    <property type="protein sequence ID" value="ABF42018.1"/>
    <property type="molecule type" value="Genomic_DNA"/>
</dbReference>
<feature type="modified residue" description="4-aspartylphosphate" evidence="5">
    <location>
        <position position="53"/>
    </location>
</feature>
<dbReference type="PROSITE" id="PS50045">
    <property type="entry name" value="SIGMA54_INTERACT_4"/>
    <property type="match status" value="1"/>
</dbReference>
<dbReference type="InterPro" id="IPR002078">
    <property type="entry name" value="Sigma_54_int"/>
</dbReference>
<name>Q1IM82_KORVE</name>
<dbReference type="FunFam" id="3.40.50.300:FF:000006">
    <property type="entry name" value="DNA-binding transcriptional regulator NtrC"/>
    <property type="match status" value="1"/>
</dbReference>
<dbReference type="Gene3D" id="1.10.8.60">
    <property type="match status" value="1"/>
</dbReference>
<dbReference type="PANTHER" id="PTHR32071:SF113">
    <property type="entry name" value="ALGINATE BIOSYNTHESIS TRANSCRIPTIONAL REGULATORY PROTEIN ALGB"/>
    <property type="match status" value="1"/>
</dbReference>
<dbReference type="GO" id="GO:0005524">
    <property type="term" value="F:ATP binding"/>
    <property type="evidence" value="ECO:0007669"/>
    <property type="project" value="UniProtKB-KW"/>
</dbReference>
<keyword evidence="4" id="KW-0804">Transcription</keyword>
<dbReference type="InterPro" id="IPR002197">
    <property type="entry name" value="HTH_Fis"/>
</dbReference>
<protein>
    <submittedName>
        <fullName evidence="8">Two component, sigma54 specific, transcriptional regulator, Fis family</fullName>
    </submittedName>
</protein>
<evidence type="ECO:0000256" key="2">
    <source>
        <dbReference type="ARBA" id="ARBA00022840"/>
    </source>
</evidence>
<dbReference type="Pfam" id="PF02954">
    <property type="entry name" value="HTH_8"/>
    <property type="match status" value="1"/>
</dbReference>
<reference evidence="8 9" key="1">
    <citation type="journal article" date="2009" name="Appl. Environ. Microbiol.">
        <title>Three genomes from the phylum Acidobacteria provide insight into the lifestyles of these microorganisms in soils.</title>
        <authorList>
            <person name="Ward N.L."/>
            <person name="Challacombe J.F."/>
            <person name="Janssen P.H."/>
            <person name="Henrissat B."/>
            <person name="Coutinho P.M."/>
            <person name="Wu M."/>
            <person name="Xie G."/>
            <person name="Haft D.H."/>
            <person name="Sait M."/>
            <person name="Badger J."/>
            <person name="Barabote R.D."/>
            <person name="Bradley B."/>
            <person name="Brettin T.S."/>
            <person name="Brinkac L.M."/>
            <person name="Bruce D."/>
            <person name="Creasy T."/>
            <person name="Daugherty S.C."/>
            <person name="Davidsen T.M."/>
            <person name="DeBoy R.T."/>
            <person name="Detter J.C."/>
            <person name="Dodson R.J."/>
            <person name="Durkin A.S."/>
            <person name="Ganapathy A."/>
            <person name="Gwinn-Giglio M."/>
            <person name="Han C.S."/>
            <person name="Khouri H."/>
            <person name="Kiss H."/>
            <person name="Kothari S.P."/>
            <person name="Madupu R."/>
            <person name="Nelson K.E."/>
            <person name="Nelson W.C."/>
            <person name="Paulsen I."/>
            <person name="Penn K."/>
            <person name="Ren Q."/>
            <person name="Rosovitz M.J."/>
            <person name="Selengut J.D."/>
            <person name="Shrivastava S."/>
            <person name="Sullivan S.A."/>
            <person name="Tapia R."/>
            <person name="Thompson L.S."/>
            <person name="Watkins K.L."/>
            <person name="Yang Q."/>
            <person name="Yu C."/>
            <person name="Zafar N."/>
            <person name="Zhou L."/>
            <person name="Kuske C.R."/>
        </authorList>
    </citation>
    <scope>NUCLEOTIDE SEQUENCE [LARGE SCALE GENOMIC DNA]</scope>
    <source>
        <strain evidence="8 9">Ellin345</strain>
    </source>
</reference>
<evidence type="ECO:0000256" key="3">
    <source>
        <dbReference type="ARBA" id="ARBA00023015"/>
    </source>
</evidence>
<dbReference type="PROSITE" id="PS00688">
    <property type="entry name" value="SIGMA54_INTERACT_3"/>
    <property type="match status" value="1"/>
</dbReference>
<keyword evidence="2" id="KW-0067">ATP-binding</keyword>
<keyword evidence="5" id="KW-0597">Phosphoprotein</keyword>
<dbReference type="EnsemblBacteria" id="ABF42018">
    <property type="protein sequence ID" value="ABF42018"/>
    <property type="gene ID" value="Acid345_3017"/>
</dbReference>
<dbReference type="OrthoDB" id="9803970at2"/>
<organism evidence="8 9">
    <name type="scientific">Koribacter versatilis (strain Ellin345)</name>
    <dbReference type="NCBI Taxonomy" id="204669"/>
    <lineage>
        <taxon>Bacteria</taxon>
        <taxon>Pseudomonadati</taxon>
        <taxon>Acidobacteriota</taxon>
        <taxon>Terriglobia</taxon>
        <taxon>Terriglobales</taxon>
        <taxon>Candidatus Korobacteraceae</taxon>
        <taxon>Candidatus Korobacter</taxon>
    </lineage>
</organism>
<dbReference type="InterPro" id="IPR025944">
    <property type="entry name" value="Sigma_54_int_dom_CS"/>
</dbReference>
<dbReference type="InterPro" id="IPR001789">
    <property type="entry name" value="Sig_transdc_resp-reg_receiver"/>
</dbReference>
<keyword evidence="9" id="KW-1185">Reference proteome</keyword>
<proteinExistence type="predicted"/>
<dbReference type="InterPro" id="IPR003593">
    <property type="entry name" value="AAA+_ATPase"/>
</dbReference>
<dbReference type="PROSITE" id="PS00675">
    <property type="entry name" value="SIGMA54_INTERACT_1"/>
    <property type="match status" value="1"/>
</dbReference>
<dbReference type="PANTHER" id="PTHR32071">
    <property type="entry name" value="TRANSCRIPTIONAL REGULATORY PROTEIN"/>
    <property type="match status" value="1"/>
</dbReference>
<dbReference type="GO" id="GO:0006355">
    <property type="term" value="P:regulation of DNA-templated transcription"/>
    <property type="evidence" value="ECO:0007669"/>
    <property type="project" value="InterPro"/>
</dbReference>
<dbReference type="CDD" id="cd00009">
    <property type="entry name" value="AAA"/>
    <property type="match status" value="1"/>
</dbReference>
<evidence type="ECO:0000256" key="5">
    <source>
        <dbReference type="PROSITE-ProRule" id="PRU00169"/>
    </source>
</evidence>
<dbReference type="PRINTS" id="PR01590">
    <property type="entry name" value="HTHFIS"/>
</dbReference>
<dbReference type="KEGG" id="aba:Acid345_3017"/>